<keyword evidence="2" id="KW-1185">Reference proteome</keyword>
<evidence type="ECO:0008006" key="3">
    <source>
        <dbReference type="Google" id="ProtNLM"/>
    </source>
</evidence>
<protein>
    <recommendedName>
        <fullName evidence="3">Lipoprotein</fullName>
    </recommendedName>
</protein>
<evidence type="ECO:0000313" key="1">
    <source>
        <dbReference type="EMBL" id="MFH6772906.1"/>
    </source>
</evidence>
<accession>A0ABW7N1F7</accession>
<name>A0ABW7N1F7_9FLAO</name>
<comment type="caution">
    <text evidence="1">The sequence shown here is derived from an EMBL/GenBank/DDBJ whole genome shotgun (WGS) entry which is preliminary data.</text>
</comment>
<dbReference type="RefSeq" id="WP_344742061.1">
    <property type="nucleotide sequence ID" value="NZ_BAABAY010000007.1"/>
</dbReference>
<gene>
    <name evidence="1" type="ORF">V8G58_13265</name>
</gene>
<reference evidence="1 2" key="1">
    <citation type="submission" date="2024-02" db="EMBL/GenBank/DDBJ databases">
        <title>A Gaetbulibacter species isolated from tidal flats and genomic insights of their niches.</title>
        <authorList>
            <person name="Ye Y."/>
        </authorList>
    </citation>
    <scope>NUCLEOTIDE SEQUENCE [LARGE SCALE GENOMIC DNA]</scope>
    <source>
        <strain evidence="1 2">KYW382</strain>
    </source>
</reference>
<sequence>MKRSGLIVMAFTLVSFISCKKKDDTEALPTDNAVAAEETIKVTPQESDIFFNKALKSIENGDRQMASKQIIKGVEALEKEGAKTRGQSKLNLDLAMDQLRDIAGKLSDNYDVSKIGYKEAVANSEINIGHSYLATDQVFVITPKDKANANKRLRNLDYELKNMAAGNAKLTGDAKKAGQAIQMEGEQLKKEYQDWEKRVDAHLKRTSEQVGKHKSEYNFQWDYPLW</sequence>
<organism evidence="1 2">
    <name type="scientific">Gaetbulibacter aestuarii</name>
    <dbReference type="NCBI Taxonomy" id="1502358"/>
    <lineage>
        <taxon>Bacteria</taxon>
        <taxon>Pseudomonadati</taxon>
        <taxon>Bacteroidota</taxon>
        <taxon>Flavobacteriia</taxon>
        <taxon>Flavobacteriales</taxon>
        <taxon>Flavobacteriaceae</taxon>
        <taxon>Gaetbulibacter</taxon>
    </lineage>
</organism>
<evidence type="ECO:0000313" key="2">
    <source>
        <dbReference type="Proteomes" id="UP001610100"/>
    </source>
</evidence>
<dbReference type="PROSITE" id="PS51257">
    <property type="entry name" value="PROKAR_LIPOPROTEIN"/>
    <property type="match status" value="1"/>
</dbReference>
<dbReference type="EMBL" id="JBAWKB010000005">
    <property type="protein sequence ID" value="MFH6772906.1"/>
    <property type="molecule type" value="Genomic_DNA"/>
</dbReference>
<proteinExistence type="predicted"/>
<dbReference type="Proteomes" id="UP001610100">
    <property type="component" value="Unassembled WGS sequence"/>
</dbReference>